<dbReference type="AlphaFoldDB" id="A0A1S7SBW7"/>
<evidence type="ECO:0000313" key="3">
    <source>
        <dbReference type="Proteomes" id="UP000191897"/>
    </source>
</evidence>
<protein>
    <submittedName>
        <fullName evidence="2">Putative Agrocinopine synthase</fullName>
    </submittedName>
</protein>
<name>A0A1S7SBW7_AGRTU</name>
<dbReference type="GO" id="GO:0006629">
    <property type="term" value="P:lipid metabolic process"/>
    <property type="evidence" value="ECO:0007669"/>
    <property type="project" value="InterPro"/>
</dbReference>
<evidence type="ECO:0000259" key="1">
    <source>
        <dbReference type="Pfam" id="PF03009"/>
    </source>
</evidence>
<feature type="domain" description="GP-PDE" evidence="1">
    <location>
        <begin position="52"/>
        <end position="166"/>
    </location>
</feature>
<gene>
    <name evidence="2" type="ORF">AGR4C_pa50029</name>
</gene>
<dbReference type="InterPro" id="IPR017946">
    <property type="entry name" value="PLC-like_Pdiesterase_TIM-brl"/>
</dbReference>
<dbReference type="GO" id="GO:0008081">
    <property type="term" value="F:phosphoric diester hydrolase activity"/>
    <property type="evidence" value="ECO:0007669"/>
    <property type="project" value="InterPro"/>
</dbReference>
<dbReference type="EMBL" id="FBWC01000036">
    <property type="protein sequence ID" value="CUX65485.1"/>
    <property type="molecule type" value="Genomic_DNA"/>
</dbReference>
<dbReference type="Gene3D" id="3.20.20.190">
    <property type="entry name" value="Phosphatidylinositol (PI) phosphodiesterase"/>
    <property type="match status" value="1"/>
</dbReference>
<sequence>MPRNDSVWPDIEVTWALPDGVSPTRAIDEHSTPDLLQAWKDGRRLALQVVAHRGFYNYGGGIQENSVSAMIAALRNGSTIEIDVKLTRNGPIVVHDFGSYRVTNLSGLGQDRLWSACNLEDVVGTPLIIREVEKGKFTEDFTVTGDTIVSLEDFLDIAFDVNPNATIFADTNERQTAEIAAWFSHRPRYLNRIVVMFYSFQYPTGISLAEAIDDANADSNWRSTVRMLPNLYPEQLPILARRHGTANLDYNALVQAGTRWIDELVGEMWVVGLLMLVAVPGRDEKITGILTDPDAITLAGDRAAVDIMTYVRHRYPTIKLGSGTRAYIFRSDLTPDKRTYYTTDLWTGLPQPWSEGDAWDIIRRLRATPGNAPSVINLDFVISDRPFDDIAIAQWRLRGVVCVADFDFPPLNAINTPFN</sequence>
<evidence type="ECO:0000313" key="2">
    <source>
        <dbReference type="EMBL" id="CUX65485.1"/>
    </source>
</evidence>
<reference evidence="2 3" key="1">
    <citation type="submission" date="2016-01" db="EMBL/GenBank/DDBJ databases">
        <authorList>
            <person name="Oliw E.H."/>
        </authorList>
    </citation>
    <scope>NUCLEOTIDE SEQUENCE [LARGE SCALE GENOMIC DNA]</scope>
    <source>
        <strain evidence="2 3">Kerr 14</strain>
    </source>
</reference>
<organism evidence="2 3">
    <name type="scientific">Agrobacterium tumefaciens str. Kerr 14</name>
    <dbReference type="NCBI Taxonomy" id="1183424"/>
    <lineage>
        <taxon>Bacteria</taxon>
        <taxon>Pseudomonadati</taxon>
        <taxon>Pseudomonadota</taxon>
        <taxon>Alphaproteobacteria</taxon>
        <taxon>Hyphomicrobiales</taxon>
        <taxon>Rhizobiaceae</taxon>
        <taxon>Rhizobium/Agrobacterium group</taxon>
        <taxon>Agrobacterium</taxon>
        <taxon>Agrobacterium tumefaciens complex</taxon>
    </lineage>
</organism>
<dbReference type="Pfam" id="PF03009">
    <property type="entry name" value="GDPD"/>
    <property type="match status" value="1"/>
</dbReference>
<accession>A0A1S7SBW7</accession>
<dbReference type="SUPFAM" id="SSF51695">
    <property type="entry name" value="PLC-like phosphodiesterases"/>
    <property type="match status" value="1"/>
</dbReference>
<proteinExistence type="predicted"/>
<dbReference type="InterPro" id="IPR030395">
    <property type="entry name" value="GP_PDE_dom"/>
</dbReference>
<dbReference type="Proteomes" id="UP000191897">
    <property type="component" value="Unassembled WGS sequence"/>
</dbReference>